<sequence>MAGHIHGDEKEKIFHLSKAGNMLPAQCLQQRLQKTYWTYKSNCYLKQKQWEI</sequence>
<dbReference type="RefSeq" id="WP_184560097.1">
    <property type="nucleotide sequence ID" value="NZ_JACHKS010000004.1"/>
</dbReference>
<gene>
    <name evidence="1" type="ORF">HNP24_004269</name>
</gene>
<dbReference type="Proteomes" id="UP000587367">
    <property type="component" value="Unassembled WGS sequence"/>
</dbReference>
<comment type="caution">
    <text evidence="1">The sequence shown here is derived from an EMBL/GenBank/DDBJ whole genome shotgun (WGS) entry which is preliminary data.</text>
</comment>
<keyword evidence="2" id="KW-1185">Reference proteome</keyword>
<evidence type="ECO:0000313" key="1">
    <source>
        <dbReference type="EMBL" id="MBB6333245.1"/>
    </source>
</evidence>
<organism evidence="1 2">
    <name type="scientific">Chryseobacterium sediminis</name>
    <dbReference type="NCBI Taxonomy" id="1679494"/>
    <lineage>
        <taxon>Bacteria</taxon>
        <taxon>Pseudomonadati</taxon>
        <taxon>Bacteroidota</taxon>
        <taxon>Flavobacteriia</taxon>
        <taxon>Flavobacteriales</taxon>
        <taxon>Weeksellaceae</taxon>
        <taxon>Chryseobacterium group</taxon>
        <taxon>Chryseobacterium</taxon>
    </lineage>
</organism>
<name>A0ABR6Q5I9_9FLAO</name>
<dbReference type="EMBL" id="JACHKS010000004">
    <property type="protein sequence ID" value="MBB6333245.1"/>
    <property type="molecule type" value="Genomic_DNA"/>
</dbReference>
<proteinExistence type="predicted"/>
<protein>
    <submittedName>
        <fullName evidence="1">Uncharacterized protein</fullName>
    </submittedName>
</protein>
<evidence type="ECO:0000313" key="2">
    <source>
        <dbReference type="Proteomes" id="UP000587367"/>
    </source>
</evidence>
<accession>A0ABR6Q5I9</accession>
<reference evidence="1 2" key="1">
    <citation type="submission" date="2020-08" db="EMBL/GenBank/DDBJ databases">
        <title>Functional genomics of gut bacteria from endangered species of beetles.</title>
        <authorList>
            <person name="Carlos-Shanley C."/>
        </authorList>
    </citation>
    <scope>NUCLEOTIDE SEQUENCE [LARGE SCALE GENOMIC DNA]</scope>
    <source>
        <strain evidence="1 2">S00068</strain>
    </source>
</reference>